<dbReference type="CDD" id="cd00488">
    <property type="entry name" value="PCD_DCoH"/>
    <property type="match status" value="1"/>
</dbReference>
<dbReference type="EMBL" id="JFZT01000017">
    <property type="protein sequence ID" value="EZQ11003.1"/>
    <property type="molecule type" value="Genomic_DNA"/>
</dbReference>
<accession>A0A031LV34</accession>
<dbReference type="InterPro" id="IPR036428">
    <property type="entry name" value="PCD_sf"/>
</dbReference>
<dbReference type="Pfam" id="PF01329">
    <property type="entry name" value="Pterin_4a"/>
    <property type="match status" value="1"/>
</dbReference>
<keyword evidence="3 4" id="KW-0456">Lyase</keyword>
<evidence type="ECO:0000313" key="5">
    <source>
        <dbReference type="EMBL" id="EZQ11003.1"/>
    </source>
</evidence>
<gene>
    <name evidence="5" type="ORF">CM19_01985</name>
</gene>
<dbReference type="SUPFAM" id="SSF55248">
    <property type="entry name" value="PCD-like"/>
    <property type="match status" value="1"/>
</dbReference>
<dbReference type="PANTHER" id="PTHR12599">
    <property type="entry name" value="PTERIN-4-ALPHA-CARBINOLAMINE DEHYDRATASE"/>
    <property type="match status" value="1"/>
</dbReference>
<proteinExistence type="inferred from homology"/>
<dbReference type="AlphaFoldDB" id="A0A031LV34"/>
<evidence type="ECO:0000256" key="3">
    <source>
        <dbReference type="ARBA" id="ARBA00023239"/>
    </source>
</evidence>
<dbReference type="Gene3D" id="3.30.1360.20">
    <property type="entry name" value="Transcriptional coactivator/pterin dehydratase"/>
    <property type="match status" value="1"/>
</dbReference>
<sequence length="97" mass="11401">MTKLSEQEIRKEISNLQGWTYEENKIKKEFQFTNFDDSVTFVWMIRPIANGMNHHPDLCIYYNKVIVELTTHDEGGVTDLDLQLAEKIDDISKHVRS</sequence>
<dbReference type="PANTHER" id="PTHR12599:SF0">
    <property type="entry name" value="PTERIN-4-ALPHA-CARBINOLAMINE DEHYDRATASE"/>
    <property type="match status" value="1"/>
</dbReference>
<keyword evidence="6" id="KW-1185">Reference proteome</keyword>
<dbReference type="NCBIfam" id="NF002017">
    <property type="entry name" value="PRK00823.1-2"/>
    <property type="match status" value="1"/>
</dbReference>
<evidence type="ECO:0000256" key="1">
    <source>
        <dbReference type="ARBA" id="ARBA00001554"/>
    </source>
</evidence>
<reference evidence="5 6" key="1">
    <citation type="submission" date="2014-03" db="EMBL/GenBank/DDBJ databases">
        <title>Draft genome sequence of the novel thermoacidophilic archaea Acidianus copahuensis ALE1 strain, isolated from Copahue volcanic area in Neuquen Argentina.</title>
        <authorList>
            <person name="Urbieta M.S."/>
            <person name="Rascovan N."/>
            <person name="Castro C."/>
            <person name="Revale S."/>
            <person name="Giaveno M.A."/>
            <person name="Vazquez M.P."/>
            <person name="Donati E.R."/>
        </authorList>
    </citation>
    <scope>NUCLEOTIDE SEQUENCE [LARGE SCALE GENOMIC DNA]</scope>
    <source>
        <strain evidence="5 6">ALE1</strain>
    </source>
</reference>
<dbReference type="GO" id="GO:0008124">
    <property type="term" value="F:4-alpha-hydroxytetrahydrobiopterin dehydratase activity"/>
    <property type="evidence" value="ECO:0007669"/>
    <property type="project" value="UniProtKB-UniRule"/>
</dbReference>
<comment type="similarity">
    <text evidence="2 4">Belongs to the pterin-4-alpha-carbinolamine dehydratase family.</text>
</comment>
<comment type="caution">
    <text evidence="5">The sequence shown here is derived from an EMBL/GenBank/DDBJ whole genome shotgun (WGS) entry which is preliminary data.</text>
</comment>
<dbReference type="HAMAP" id="MF_00434">
    <property type="entry name" value="Pterin_4_alpha"/>
    <property type="match status" value="1"/>
</dbReference>
<comment type="catalytic activity">
    <reaction evidence="1 4">
        <text>(4aS,6R)-4a-hydroxy-L-erythro-5,6,7,8-tetrahydrobiopterin = (6R)-L-erythro-6,7-dihydrobiopterin + H2O</text>
        <dbReference type="Rhea" id="RHEA:11920"/>
        <dbReference type="ChEBI" id="CHEBI:15377"/>
        <dbReference type="ChEBI" id="CHEBI:15642"/>
        <dbReference type="ChEBI" id="CHEBI:43120"/>
        <dbReference type="EC" id="4.2.1.96"/>
    </reaction>
</comment>
<organism evidence="5 6">
    <name type="scientific">Candidatus Acidianus copahuensis</name>
    <dbReference type="NCBI Taxonomy" id="1160895"/>
    <lineage>
        <taxon>Archaea</taxon>
        <taxon>Thermoproteota</taxon>
        <taxon>Thermoprotei</taxon>
        <taxon>Sulfolobales</taxon>
        <taxon>Sulfolobaceae</taxon>
        <taxon>Acidianus</taxon>
    </lineage>
</organism>
<dbReference type="STRING" id="1160895.CM19_01985"/>
<evidence type="ECO:0000313" key="6">
    <source>
        <dbReference type="Proteomes" id="UP000024332"/>
    </source>
</evidence>
<evidence type="ECO:0000256" key="2">
    <source>
        <dbReference type="ARBA" id="ARBA00006472"/>
    </source>
</evidence>
<dbReference type="RefSeq" id="WP_048098729.1">
    <property type="nucleotide sequence ID" value="NZ_JFZT01000017.1"/>
</dbReference>
<dbReference type="GO" id="GO:0006729">
    <property type="term" value="P:tetrahydrobiopterin biosynthetic process"/>
    <property type="evidence" value="ECO:0007669"/>
    <property type="project" value="InterPro"/>
</dbReference>
<dbReference type="EC" id="4.2.1.96" evidence="4"/>
<protein>
    <recommendedName>
        <fullName evidence="4">Putative pterin-4-alpha-carbinolamine dehydratase</fullName>
        <shortName evidence="4">PHS</shortName>
        <ecNumber evidence="4">4.2.1.96</ecNumber>
    </recommendedName>
    <alternativeName>
        <fullName evidence="4">4-alpha-hydroxy-tetrahydropterin dehydratase</fullName>
    </alternativeName>
    <alternativeName>
        <fullName evidence="4">Pterin carbinolamine dehydratase</fullName>
        <shortName evidence="4">PCD</shortName>
    </alternativeName>
</protein>
<dbReference type="OrthoDB" id="10495at2157"/>
<dbReference type="Proteomes" id="UP000024332">
    <property type="component" value="Unassembled WGS sequence"/>
</dbReference>
<evidence type="ECO:0000256" key="4">
    <source>
        <dbReference type="HAMAP-Rule" id="MF_00434"/>
    </source>
</evidence>
<dbReference type="InterPro" id="IPR001533">
    <property type="entry name" value="Pterin_deHydtase"/>
</dbReference>
<name>A0A031LV34_9CREN</name>